<reference evidence="1 2" key="1">
    <citation type="submission" date="2016-07" db="EMBL/GenBank/DDBJ databases">
        <title>Draft genome of the white-rot fungus Obba rivulosa 3A-2.</title>
        <authorList>
            <consortium name="DOE Joint Genome Institute"/>
            <person name="Miettinen O."/>
            <person name="Riley R."/>
            <person name="Acob R."/>
            <person name="Barry K."/>
            <person name="Cullen D."/>
            <person name="De Vries R."/>
            <person name="Hainaut M."/>
            <person name="Hatakka A."/>
            <person name="Henrissat B."/>
            <person name="Hilden K."/>
            <person name="Kuo R."/>
            <person name="Labutti K."/>
            <person name="Lipzen A."/>
            <person name="Makela M.R."/>
            <person name="Sandor L."/>
            <person name="Spatafora J.W."/>
            <person name="Grigoriev I.V."/>
            <person name="Hibbett D.S."/>
        </authorList>
    </citation>
    <scope>NUCLEOTIDE SEQUENCE [LARGE SCALE GENOMIC DNA]</scope>
    <source>
        <strain evidence="1 2">3A-2</strain>
    </source>
</reference>
<dbReference type="AlphaFoldDB" id="A0A8E2AIF4"/>
<accession>A0A8E2AIF4</accession>
<keyword evidence="2" id="KW-1185">Reference proteome</keyword>
<evidence type="ECO:0000313" key="1">
    <source>
        <dbReference type="EMBL" id="OCH85113.1"/>
    </source>
</evidence>
<sequence length="199" mass="22431">MYYEDLPEELKTGLSDSSVAETSVLERLFETMDTAVHPAAILHSRIEGSDLNVKEVQEAERAAKTMQDSLLNEYKQLLSSALPQYQGYFPETMMKLVSGMETKDLDHVFSRASSVLSHVETHVLRAKSICKTWHSVDYAATFKEITREISRASTEFSLFKDRYRGISEIVKATHMDTLQGCARILRDEIAPTGTSTTMI</sequence>
<protein>
    <submittedName>
        <fullName evidence="1">Uncharacterized protein</fullName>
    </submittedName>
</protein>
<gene>
    <name evidence="1" type="ORF">OBBRIDRAFT_860534</name>
</gene>
<proteinExistence type="predicted"/>
<name>A0A8E2AIF4_9APHY</name>
<organism evidence="1 2">
    <name type="scientific">Obba rivulosa</name>
    <dbReference type="NCBI Taxonomy" id="1052685"/>
    <lineage>
        <taxon>Eukaryota</taxon>
        <taxon>Fungi</taxon>
        <taxon>Dikarya</taxon>
        <taxon>Basidiomycota</taxon>
        <taxon>Agaricomycotina</taxon>
        <taxon>Agaricomycetes</taxon>
        <taxon>Polyporales</taxon>
        <taxon>Gelatoporiaceae</taxon>
        <taxon>Obba</taxon>
    </lineage>
</organism>
<dbReference type="EMBL" id="KV722608">
    <property type="protein sequence ID" value="OCH85113.1"/>
    <property type="molecule type" value="Genomic_DNA"/>
</dbReference>
<evidence type="ECO:0000313" key="2">
    <source>
        <dbReference type="Proteomes" id="UP000250043"/>
    </source>
</evidence>
<dbReference type="Proteomes" id="UP000250043">
    <property type="component" value="Unassembled WGS sequence"/>
</dbReference>